<dbReference type="CDD" id="cd00087">
    <property type="entry name" value="FReD"/>
    <property type="match status" value="1"/>
</dbReference>
<evidence type="ECO:0000313" key="4">
    <source>
        <dbReference type="Proteomes" id="UP000001819"/>
    </source>
</evidence>
<dbReference type="ExpressionAtlas" id="A0A6I8V106">
    <property type="expression patterns" value="baseline"/>
</dbReference>
<evidence type="ECO:0000259" key="3">
    <source>
        <dbReference type="PROSITE" id="PS51406"/>
    </source>
</evidence>
<name>A0A6I8V106_DROPS</name>
<feature type="compositionally biased region" description="Low complexity" evidence="1">
    <location>
        <begin position="96"/>
        <end position="107"/>
    </location>
</feature>
<organism evidence="4 5">
    <name type="scientific">Drosophila pseudoobscura pseudoobscura</name>
    <name type="common">Fruit fly</name>
    <dbReference type="NCBI Taxonomy" id="46245"/>
    <lineage>
        <taxon>Eukaryota</taxon>
        <taxon>Metazoa</taxon>
        <taxon>Ecdysozoa</taxon>
        <taxon>Arthropoda</taxon>
        <taxon>Hexapoda</taxon>
        <taxon>Insecta</taxon>
        <taxon>Pterygota</taxon>
        <taxon>Neoptera</taxon>
        <taxon>Endopterygota</taxon>
        <taxon>Diptera</taxon>
        <taxon>Brachycera</taxon>
        <taxon>Muscomorpha</taxon>
        <taxon>Ephydroidea</taxon>
        <taxon>Drosophilidae</taxon>
        <taxon>Drosophila</taxon>
        <taxon>Sophophora</taxon>
    </lineage>
</organism>
<evidence type="ECO:0000256" key="2">
    <source>
        <dbReference type="SAM" id="SignalP"/>
    </source>
</evidence>
<protein>
    <submittedName>
        <fullName evidence="5">Angiopoietin-related protein 1-like</fullName>
    </submittedName>
</protein>
<dbReference type="InParanoid" id="A0A6I8V106"/>
<gene>
    <name evidence="5" type="primary">LOC6900816</name>
</gene>
<dbReference type="AlphaFoldDB" id="A0A6I8V106"/>
<feature type="signal peptide" evidence="2">
    <location>
        <begin position="1"/>
        <end position="16"/>
    </location>
</feature>
<keyword evidence="4" id="KW-1185">Reference proteome</keyword>
<dbReference type="Pfam" id="PF00147">
    <property type="entry name" value="Fibrinogen_C"/>
    <property type="match status" value="1"/>
</dbReference>
<dbReference type="SUPFAM" id="SSF56496">
    <property type="entry name" value="Fibrinogen C-terminal domain-like"/>
    <property type="match status" value="1"/>
</dbReference>
<feature type="domain" description="Fibrinogen C-terminal" evidence="3">
    <location>
        <begin position="106"/>
        <end position="320"/>
    </location>
</feature>
<reference evidence="5" key="1">
    <citation type="submission" date="2025-08" db="UniProtKB">
        <authorList>
            <consortium name="RefSeq"/>
        </authorList>
    </citation>
    <scope>IDENTIFICATION</scope>
    <source>
        <strain evidence="5">MV-25-SWS-2005</strain>
        <tissue evidence="5">Whole body</tissue>
    </source>
</reference>
<evidence type="ECO:0000313" key="5">
    <source>
        <dbReference type="RefSeq" id="XP_002135175.3"/>
    </source>
</evidence>
<dbReference type="InterPro" id="IPR036056">
    <property type="entry name" value="Fibrinogen-like_C"/>
</dbReference>
<dbReference type="PANTHER" id="PTHR19143">
    <property type="entry name" value="FIBRINOGEN/TENASCIN/ANGIOPOEITIN"/>
    <property type="match status" value="1"/>
</dbReference>
<proteinExistence type="predicted"/>
<dbReference type="RefSeq" id="XP_002135175.3">
    <property type="nucleotide sequence ID" value="XM_002135139.3"/>
</dbReference>
<dbReference type="InterPro" id="IPR002181">
    <property type="entry name" value="Fibrinogen_a/b/g_C_dom"/>
</dbReference>
<dbReference type="PROSITE" id="PS51406">
    <property type="entry name" value="FIBRINOGEN_C_2"/>
    <property type="match status" value="1"/>
</dbReference>
<evidence type="ECO:0000256" key="1">
    <source>
        <dbReference type="SAM" id="MobiDB-lite"/>
    </source>
</evidence>
<dbReference type="Gene3D" id="3.90.215.10">
    <property type="entry name" value="Gamma Fibrinogen, chain A, domain 1"/>
    <property type="match status" value="1"/>
</dbReference>
<dbReference type="InterPro" id="IPR050373">
    <property type="entry name" value="Fibrinogen_C-term_domain"/>
</dbReference>
<dbReference type="KEGG" id="dpo:6900816"/>
<dbReference type="PANTHER" id="PTHR19143:SF327">
    <property type="entry name" value="FI21813P1-RELATED"/>
    <property type="match status" value="1"/>
</dbReference>
<dbReference type="Proteomes" id="UP000001819">
    <property type="component" value="Chromosome X"/>
</dbReference>
<feature type="region of interest" description="Disordered" evidence="1">
    <location>
        <begin position="85"/>
        <end position="108"/>
    </location>
</feature>
<accession>A0A6I8V106</accession>
<feature type="chain" id="PRO_5026342350" evidence="2">
    <location>
        <begin position="17"/>
        <end position="325"/>
    </location>
</feature>
<dbReference type="SMART" id="SM00186">
    <property type="entry name" value="FBG"/>
    <property type="match status" value="1"/>
</dbReference>
<keyword evidence="2" id="KW-0732">Signal</keyword>
<sequence>MKVIPAILLLAGFCVAQPYESNTIERNSVDYCGPECFEKLKPLLDHAVDMKHRGEEYGAQIANVNQQIVELRRIVDSLSKDIEELRNDHPIGRDSTTTTTTTPTTATNASLPTKCATYEESGIHQIQVPGTDPFLVYCEMEQMDEPAWVVVLRRTNGDQLDFHRNWESYRNGFGDLSGDHFLGLEKLYSLTRSVPYELLIKLKDFNGNERYALYSNIRIGNEQEKYKLKTLGGYSGDAGQAMGYHIGNEFTTFDMDNDGWSEGNCADFYQGAWWYGWDANSNLMGQYYRYERNDRTSIWWYTWKGYAALKSVEMMIRPSYTLMLD</sequence>
<dbReference type="GO" id="GO:0005615">
    <property type="term" value="C:extracellular space"/>
    <property type="evidence" value="ECO:0007669"/>
    <property type="project" value="TreeGrafter"/>
</dbReference>
<dbReference type="InterPro" id="IPR014716">
    <property type="entry name" value="Fibrinogen_a/b/g_C_1"/>
</dbReference>